<organism evidence="1 2">
    <name type="scientific">SAR92 clade bacterium H455</name>
    <dbReference type="NCBI Taxonomy" id="2974818"/>
    <lineage>
        <taxon>Bacteria</taxon>
        <taxon>Pseudomonadati</taxon>
        <taxon>Pseudomonadota</taxon>
        <taxon>Gammaproteobacteria</taxon>
        <taxon>Cellvibrionales</taxon>
        <taxon>Porticoccaceae</taxon>
        <taxon>SAR92 clade</taxon>
    </lineage>
</organism>
<protein>
    <submittedName>
        <fullName evidence="1">Uncharacterized protein</fullName>
    </submittedName>
</protein>
<evidence type="ECO:0000313" key="2">
    <source>
        <dbReference type="Proteomes" id="UP001059934"/>
    </source>
</evidence>
<evidence type="ECO:0000313" key="1">
    <source>
        <dbReference type="EMBL" id="UVW34296.1"/>
    </source>
</evidence>
<name>A0ABY5TMG3_9GAMM</name>
<reference evidence="1" key="1">
    <citation type="submission" date="2022-08" db="EMBL/GenBank/DDBJ databases">
        <title>Catabolic pathway analysis in culturable SAR92 clade bacteria reveals their overlooked roles in DMSP degradation in coastal seas.</title>
        <authorList>
            <person name="He X."/>
            <person name="Zhang X."/>
            <person name="Zhang Y."/>
        </authorList>
    </citation>
    <scope>NUCLEOTIDE SEQUENCE</scope>
    <source>
        <strain evidence="1">H455</strain>
    </source>
</reference>
<accession>A0ABY5TMG3</accession>
<dbReference type="EMBL" id="CP103416">
    <property type="protein sequence ID" value="UVW34296.1"/>
    <property type="molecule type" value="Genomic_DNA"/>
</dbReference>
<keyword evidence="2" id="KW-1185">Reference proteome</keyword>
<dbReference type="Proteomes" id="UP001059934">
    <property type="component" value="Chromosome"/>
</dbReference>
<proteinExistence type="predicted"/>
<sequence>MVGGWLMAARLMIEYFNSLVALGGYKTACWNKAPLTDPDIGLSVKHKAR</sequence>
<gene>
    <name evidence="1" type="ORF">NYF23_09720</name>
</gene>